<reference evidence="12 13" key="1">
    <citation type="submission" date="2018-01" db="EMBL/GenBank/DDBJ databases">
        <title>The whole genome sequencing and assembly of Paenibacillus chitinolyticus KCCM 41400 strain.</title>
        <authorList>
            <person name="Kim J.-Y."/>
            <person name="Park M.-K."/>
            <person name="Lee Y.-J."/>
            <person name="Yi H."/>
            <person name="Bahn Y.-S."/>
            <person name="Kim J.F."/>
            <person name="Lee D.-W."/>
        </authorList>
    </citation>
    <scope>NUCLEOTIDE SEQUENCE [LARGE SCALE GENOMIC DNA]</scope>
    <source>
        <strain evidence="12 13">KCCM 41400</strain>
    </source>
</reference>
<accession>A0A410WRN9</accession>
<evidence type="ECO:0000259" key="9">
    <source>
        <dbReference type="PROSITE" id="PS50110"/>
    </source>
</evidence>
<dbReference type="Gene3D" id="1.10.10.10">
    <property type="entry name" value="Winged helix-like DNA-binding domain superfamily/Winged helix DNA-binding domain"/>
    <property type="match status" value="1"/>
</dbReference>
<dbReference type="OrthoDB" id="9790442at2"/>
<dbReference type="FunFam" id="1.10.10.10:FF:000018">
    <property type="entry name" value="DNA-binding response regulator ResD"/>
    <property type="match status" value="1"/>
</dbReference>
<dbReference type="Pfam" id="PF00072">
    <property type="entry name" value="Response_reg"/>
    <property type="match status" value="1"/>
</dbReference>
<feature type="DNA-binding region" description="OmpR/PhoB-type" evidence="8">
    <location>
        <begin position="130"/>
        <end position="229"/>
    </location>
</feature>
<evidence type="ECO:0000313" key="12">
    <source>
        <dbReference type="EMBL" id="QAV17011.1"/>
    </source>
</evidence>
<dbReference type="InterPro" id="IPR001789">
    <property type="entry name" value="Sig_transdc_resp-reg_receiver"/>
</dbReference>
<keyword evidence="5 8" id="KW-0238">DNA-binding</keyword>
<protein>
    <submittedName>
        <fullName evidence="12">DNA-binding response regulator</fullName>
    </submittedName>
    <submittedName>
        <fullName evidence="11">Response regulator transcription factor</fullName>
    </submittedName>
</protein>
<sequence>MQASKILVVDDDHHILEIVSLYLRRDGFEVITADHGDHVLQLITEQRPDLILLDILLPGMDGIELCRQLRKTSDIPVIFLSAKSEDIDIILGLSIGGDDYVTKPFSPAQLVARVKALLRRCSSSRNLADQHVLKFPDLEIDLHSHIVKVQERPIALSAKEFDLLSLLAQNPNRVYRIEQLFEQVWSLESFGDPRTLIVHISNLRKKIEPNPSDPRYIITVRGVGYKFNGSPV</sequence>
<dbReference type="PANTHER" id="PTHR48111">
    <property type="entry name" value="REGULATOR OF RPOS"/>
    <property type="match status" value="1"/>
</dbReference>
<dbReference type="CDD" id="cd00383">
    <property type="entry name" value="trans_reg_C"/>
    <property type="match status" value="1"/>
</dbReference>
<keyword evidence="6" id="KW-0804">Transcription</keyword>
<evidence type="ECO:0000256" key="6">
    <source>
        <dbReference type="ARBA" id="ARBA00023163"/>
    </source>
</evidence>
<evidence type="ECO:0000313" key="14">
    <source>
        <dbReference type="Proteomes" id="UP001527202"/>
    </source>
</evidence>
<feature type="modified residue" description="4-aspartylphosphate" evidence="7">
    <location>
        <position position="54"/>
    </location>
</feature>
<evidence type="ECO:0000313" key="11">
    <source>
        <dbReference type="EMBL" id="MCY9598802.1"/>
    </source>
</evidence>
<dbReference type="Gene3D" id="3.40.50.2300">
    <property type="match status" value="1"/>
</dbReference>
<gene>
    <name evidence="11" type="ORF">M5X16_23890</name>
    <name evidence="12" type="ORF">PC41400_04650</name>
</gene>
<evidence type="ECO:0000259" key="10">
    <source>
        <dbReference type="PROSITE" id="PS51755"/>
    </source>
</evidence>
<keyword evidence="14" id="KW-1185">Reference proteome</keyword>
<dbReference type="KEGG" id="pchi:PC41400_04650"/>
<dbReference type="SUPFAM" id="SSF52172">
    <property type="entry name" value="CheY-like"/>
    <property type="match status" value="1"/>
</dbReference>
<dbReference type="RefSeq" id="WP_042234170.1">
    <property type="nucleotide sequence ID" value="NZ_BQWH01000024.1"/>
</dbReference>
<comment type="subcellular location">
    <subcellularLocation>
        <location evidence="1">Cytoplasm</location>
    </subcellularLocation>
</comment>
<evidence type="ECO:0000256" key="8">
    <source>
        <dbReference type="PROSITE-ProRule" id="PRU01091"/>
    </source>
</evidence>
<evidence type="ECO:0000256" key="7">
    <source>
        <dbReference type="PROSITE-ProRule" id="PRU00169"/>
    </source>
</evidence>
<dbReference type="SMART" id="SM00448">
    <property type="entry name" value="REC"/>
    <property type="match status" value="1"/>
</dbReference>
<name>A0A410WRN9_9BACL</name>
<evidence type="ECO:0000256" key="1">
    <source>
        <dbReference type="ARBA" id="ARBA00004496"/>
    </source>
</evidence>
<keyword evidence="2 7" id="KW-0597">Phosphoprotein</keyword>
<dbReference type="GO" id="GO:0000976">
    <property type="term" value="F:transcription cis-regulatory region binding"/>
    <property type="evidence" value="ECO:0007669"/>
    <property type="project" value="TreeGrafter"/>
</dbReference>
<dbReference type="GO" id="GO:0032993">
    <property type="term" value="C:protein-DNA complex"/>
    <property type="evidence" value="ECO:0007669"/>
    <property type="project" value="TreeGrafter"/>
</dbReference>
<evidence type="ECO:0000256" key="4">
    <source>
        <dbReference type="ARBA" id="ARBA00023015"/>
    </source>
</evidence>
<organism evidence="12 13">
    <name type="scientific">Paenibacillus chitinolyticus</name>
    <dbReference type="NCBI Taxonomy" id="79263"/>
    <lineage>
        <taxon>Bacteria</taxon>
        <taxon>Bacillati</taxon>
        <taxon>Bacillota</taxon>
        <taxon>Bacilli</taxon>
        <taxon>Bacillales</taxon>
        <taxon>Paenibacillaceae</taxon>
        <taxon>Paenibacillus</taxon>
    </lineage>
</organism>
<evidence type="ECO:0000256" key="2">
    <source>
        <dbReference type="ARBA" id="ARBA00022553"/>
    </source>
</evidence>
<dbReference type="GO" id="GO:0006355">
    <property type="term" value="P:regulation of DNA-templated transcription"/>
    <property type="evidence" value="ECO:0007669"/>
    <property type="project" value="InterPro"/>
</dbReference>
<dbReference type="InterPro" id="IPR001867">
    <property type="entry name" value="OmpR/PhoB-type_DNA-bd"/>
</dbReference>
<reference evidence="11 14" key="2">
    <citation type="submission" date="2022-05" db="EMBL/GenBank/DDBJ databases">
        <title>Genome Sequencing of Bee-Associated Microbes.</title>
        <authorList>
            <person name="Dunlap C."/>
        </authorList>
    </citation>
    <scope>NUCLEOTIDE SEQUENCE [LARGE SCALE GENOMIC DNA]</scope>
    <source>
        <strain evidence="11 14">NRRL B-23120</strain>
    </source>
</reference>
<dbReference type="PANTHER" id="PTHR48111:SF40">
    <property type="entry name" value="PHOSPHATE REGULON TRANSCRIPTIONAL REGULATORY PROTEIN PHOB"/>
    <property type="match status" value="1"/>
</dbReference>
<dbReference type="Pfam" id="PF00486">
    <property type="entry name" value="Trans_reg_C"/>
    <property type="match status" value="1"/>
</dbReference>
<feature type="domain" description="OmpR/PhoB-type" evidence="10">
    <location>
        <begin position="130"/>
        <end position="229"/>
    </location>
</feature>
<keyword evidence="3" id="KW-0902">Two-component regulatory system</keyword>
<dbReference type="Gene3D" id="6.10.250.690">
    <property type="match status" value="1"/>
</dbReference>
<dbReference type="InterPro" id="IPR011006">
    <property type="entry name" value="CheY-like_superfamily"/>
</dbReference>
<evidence type="ECO:0000256" key="3">
    <source>
        <dbReference type="ARBA" id="ARBA00023012"/>
    </source>
</evidence>
<dbReference type="GeneID" id="95374101"/>
<dbReference type="InterPro" id="IPR039420">
    <property type="entry name" value="WalR-like"/>
</dbReference>
<evidence type="ECO:0000313" key="13">
    <source>
        <dbReference type="Proteomes" id="UP000288943"/>
    </source>
</evidence>
<dbReference type="EMBL" id="CP026520">
    <property type="protein sequence ID" value="QAV17011.1"/>
    <property type="molecule type" value="Genomic_DNA"/>
</dbReference>
<dbReference type="EMBL" id="JAMDMJ010000035">
    <property type="protein sequence ID" value="MCY9598802.1"/>
    <property type="molecule type" value="Genomic_DNA"/>
</dbReference>
<dbReference type="GO" id="GO:0005829">
    <property type="term" value="C:cytosol"/>
    <property type="evidence" value="ECO:0007669"/>
    <property type="project" value="TreeGrafter"/>
</dbReference>
<dbReference type="GO" id="GO:0000156">
    <property type="term" value="F:phosphorelay response regulator activity"/>
    <property type="evidence" value="ECO:0007669"/>
    <property type="project" value="TreeGrafter"/>
</dbReference>
<proteinExistence type="predicted"/>
<dbReference type="Proteomes" id="UP001527202">
    <property type="component" value="Unassembled WGS sequence"/>
</dbReference>
<dbReference type="PROSITE" id="PS50110">
    <property type="entry name" value="RESPONSE_REGULATORY"/>
    <property type="match status" value="1"/>
</dbReference>
<dbReference type="AlphaFoldDB" id="A0A410WRN9"/>
<feature type="domain" description="Response regulatory" evidence="9">
    <location>
        <begin position="5"/>
        <end position="118"/>
    </location>
</feature>
<evidence type="ECO:0000256" key="5">
    <source>
        <dbReference type="ARBA" id="ARBA00023125"/>
    </source>
</evidence>
<dbReference type="InterPro" id="IPR036388">
    <property type="entry name" value="WH-like_DNA-bd_sf"/>
</dbReference>
<keyword evidence="4" id="KW-0805">Transcription regulation</keyword>
<dbReference type="Proteomes" id="UP000288943">
    <property type="component" value="Chromosome"/>
</dbReference>
<dbReference type="SMART" id="SM00862">
    <property type="entry name" value="Trans_reg_C"/>
    <property type="match status" value="1"/>
</dbReference>
<dbReference type="PROSITE" id="PS51755">
    <property type="entry name" value="OMPR_PHOB"/>
    <property type="match status" value="1"/>
</dbReference>
<dbReference type="FunFam" id="3.40.50.2300:FF:000001">
    <property type="entry name" value="DNA-binding response regulator PhoB"/>
    <property type="match status" value="1"/>
</dbReference>